<dbReference type="OrthoDB" id="410044at2759"/>
<feature type="compositionally biased region" description="Basic and acidic residues" evidence="2">
    <location>
        <begin position="218"/>
        <end position="230"/>
    </location>
</feature>
<dbReference type="Pfam" id="PF00076">
    <property type="entry name" value="RRM_1"/>
    <property type="match status" value="2"/>
</dbReference>
<feature type="region of interest" description="Disordered" evidence="2">
    <location>
        <begin position="202"/>
        <end position="255"/>
    </location>
</feature>
<organism evidence="4 5">
    <name type="scientific">Entamoeba invadens IP1</name>
    <dbReference type="NCBI Taxonomy" id="370355"/>
    <lineage>
        <taxon>Eukaryota</taxon>
        <taxon>Amoebozoa</taxon>
        <taxon>Evosea</taxon>
        <taxon>Archamoebae</taxon>
        <taxon>Mastigamoebida</taxon>
        <taxon>Entamoebidae</taxon>
        <taxon>Entamoeba</taxon>
    </lineage>
</organism>
<dbReference type="Proteomes" id="UP000014680">
    <property type="component" value="Unassembled WGS sequence"/>
</dbReference>
<dbReference type="VEuPathDB" id="AmoebaDB:EIN_162290"/>
<evidence type="ECO:0000259" key="3">
    <source>
        <dbReference type="PROSITE" id="PS50102"/>
    </source>
</evidence>
<dbReference type="SMART" id="SM00360">
    <property type="entry name" value="RRM"/>
    <property type="match status" value="2"/>
</dbReference>
<reference evidence="4 5" key="1">
    <citation type="submission" date="2012-10" db="EMBL/GenBank/DDBJ databases">
        <authorList>
            <person name="Zafar N."/>
            <person name="Inman J."/>
            <person name="Hall N."/>
            <person name="Lorenzi H."/>
            <person name="Caler E."/>
        </authorList>
    </citation>
    <scope>NUCLEOTIDE SEQUENCE [LARGE SCALE GENOMIC DNA]</scope>
    <source>
        <strain evidence="4 5">IP1</strain>
    </source>
</reference>
<dbReference type="RefSeq" id="XP_004185941.1">
    <property type="nucleotide sequence ID" value="XM_004185893.1"/>
</dbReference>
<name>A0A0A1U4G8_ENTIV</name>
<feature type="region of interest" description="Disordered" evidence="2">
    <location>
        <begin position="178"/>
        <end position="197"/>
    </location>
</feature>
<dbReference type="PROSITE" id="PS50102">
    <property type="entry name" value="RRM"/>
    <property type="match status" value="2"/>
</dbReference>
<protein>
    <submittedName>
        <fullName evidence="4">RNA-binding protein, putative</fullName>
    </submittedName>
</protein>
<dbReference type="InterPro" id="IPR035979">
    <property type="entry name" value="RBD_domain_sf"/>
</dbReference>
<evidence type="ECO:0000256" key="1">
    <source>
        <dbReference type="PROSITE-ProRule" id="PRU00176"/>
    </source>
</evidence>
<dbReference type="InterPro" id="IPR050441">
    <property type="entry name" value="RBM"/>
</dbReference>
<feature type="domain" description="RRM" evidence="3">
    <location>
        <begin position="10"/>
        <end position="84"/>
    </location>
</feature>
<dbReference type="GeneID" id="14885555"/>
<dbReference type="InterPro" id="IPR012677">
    <property type="entry name" value="Nucleotide-bd_a/b_plait_sf"/>
</dbReference>
<keyword evidence="1" id="KW-0694">RNA-binding</keyword>
<dbReference type="Gene3D" id="3.30.70.330">
    <property type="match status" value="2"/>
</dbReference>
<accession>A0A0A1U4G8</accession>
<proteinExistence type="predicted"/>
<dbReference type="InterPro" id="IPR000504">
    <property type="entry name" value="RRM_dom"/>
</dbReference>
<dbReference type="PANTHER" id="PTHR48034">
    <property type="entry name" value="TRANSFORMER-2 SEX-DETERMINING PROTEIN-RELATED"/>
    <property type="match status" value="1"/>
</dbReference>
<evidence type="ECO:0000313" key="5">
    <source>
        <dbReference type="Proteomes" id="UP000014680"/>
    </source>
</evidence>
<dbReference type="KEGG" id="eiv:EIN_162290"/>
<dbReference type="OMA" id="LAKHIMA"/>
<evidence type="ECO:0000313" key="4">
    <source>
        <dbReference type="EMBL" id="ELP86595.1"/>
    </source>
</evidence>
<dbReference type="AlphaFoldDB" id="A0A0A1U4G8"/>
<keyword evidence="5" id="KW-1185">Reference proteome</keyword>
<feature type="compositionally biased region" description="Polar residues" evidence="2">
    <location>
        <begin position="178"/>
        <end position="187"/>
    </location>
</feature>
<sequence>MQEYVQCDQSVLYVSNLPTSISDLRLRETFSKFGQVDEATIIFDRETKKSKGCGFVKFVYRDDAVSCYNYHKFKKNYVVEWARSQIHRASQADKYTIFIGNLSKLQATQKQIERRFNQYGVIEKVTIINRTTETTAYAFVKYDNTLSPTDAITAENNSNWDGQIITVELSENSIPTKKESFNASSMSIKPLLREPSRDLLKDQKNARESSDPSFTFKYQDRGQEKDEQKEKKRSFKALHSSPDMSTPQYSSHLSAFKSSSSNTPYSFTPFQISPHQSPLSATRCQNVNTPNLQGTQKFTEFKLSQQAQPFFPSQKLHRQPLKKDNNGLSCYSKKNEKIEKPERFERLTKQMSDVERKDHMILEKASKADSMPEIPFPESLAQDAMLNDAMDAPMRKLRRDDDLDLESLHDFMKKSSFLADDD</sequence>
<dbReference type="SUPFAM" id="SSF54928">
    <property type="entry name" value="RNA-binding domain, RBD"/>
    <property type="match status" value="2"/>
</dbReference>
<gene>
    <name evidence="4" type="ORF">EIN_162290</name>
</gene>
<dbReference type="GO" id="GO:0003723">
    <property type="term" value="F:RNA binding"/>
    <property type="evidence" value="ECO:0007669"/>
    <property type="project" value="UniProtKB-UniRule"/>
</dbReference>
<dbReference type="EMBL" id="KB206960">
    <property type="protein sequence ID" value="ELP86595.1"/>
    <property type="molecule type" value="Genomic_DNA"/>
</dbReference>
<feature type="domain" description="RRM" evidence="3">
    <location>
        <begin position="95"/>
        <end position="172"/>
    </location>
</feature>
<evidence type="ECO:0000256" key="2">
    <source>
        <dbReference type="SAM" id="MobiDB-lite"/>
    </source>
</evidence>